<dbReference type="SUPFAM" id="SSF54427">
    <property type="entry name" value="NTF2-like"/>
    <property type="match status" value="1"/>
</dbReference>
<dbReference type="Proteomes" id="UP000323946">
    <property type="component" value="Unassembled WGS sequence"/>
</dbReference>
<dbReference type="Gene3D" id="3.10.450.50">
    <property type="match status" value="1"/>
</dbReference>
<dbReference type="InterPro" id="IPR032710">
    <property type="entry name" value="NTF2-like_dom_sf"/>
</dbReference>
<dbReference type="InterPro" id="IPR009959">
    <property type="entry name" value="Cyclase_SnoaL-like"/>
</dbReference>
<proteinExistence type="predicted"/>
<keyword evidence="2" id="KW-1185">Reference proteome</keyword>
<name>A0A5M7CCP0_SACHI</name>
<accession>A0A5M7CCP0</accession>
<sequence length="138" mass="15046">MANDNEIAVRRFYEALSTGDSALVDDALAAGWEAVPALRAGGGPEGWKANIAHLRGVFGDLTIEIEHVVVNRDMVAVRTVSRGKHTGELLGVEGTGREVEFRAADFHQVVDGRIVRTWHLEDYFSIATQIGLEFTRGA</sequence>
<dbReference type="EMBL" id="VWPH01000001">
    <property type="protein sequence ID" value="KAA5838207.1"/>
    <property type="molecule type" value="Genomic_DNA"/>
</dbReference>
<organism evidence="1 2">
    <name type="scientific">Saccharopolyspora hirsuta</name>
    <dbReference type="NCBI Taxonomy" id="1837"/>
    <lineage>
        <taxon>Bacteria</taxon>
        <taxon>Bacillati</taxon>
        <taxon>Actinomycetota</taxon>
        <taxon>Actinomycetes</taxon>
        <taxon>Pseudonocardiales</taxon>
        <taxon>Pseudonocardiaceae</taxon>
        <taxon>Saccharopolyspora</taxon>
    </lineage>
</organism>
<comment type="caution">
    <text evidence="1">The sequence shown here is derived from an EMBL/GenBank/DDBJ whole genome shotgun (WGS) entry which is preliminary data.</text>
</comment>
<gene>
    <name evidence="1" type="ORF">F1721_01800</name>
</gene>
<dbReference type="PANTHER" id="PTHR38436:SF1">
    <property type="entry name" value="ESTER CYCLASE"/>
    <property type="match status" value="1"/>
</dbReference>
<dbReference type="OrthoDB" id="3680999at2"/>
<protein>
    <submittedName>
        <fullName evidence="1">Ester cyclase</fullName>
    </submittedName>
</protein>
<dbReference type="RefSeq" id="WP_150064713.1">
    <property type="nucleotide sequence ID" value="NZ_JBEPDJ010000014.1"/>
</dbReference>
<dbReference type="Pfam" id="PF07366">
    <property type="entry name" value="SnoaL"/>
    <property type="match status" value="1"/>
</dbReference>
<dbReference type="GO" id="GO:0030638">
    <property type="term" value="P:polyketide metabolic process"/>
    <property type="evidence" value="ECO:0007669"/>
    <property type="project" value="InterPro"/>
</dbReference>
<dbReference type="SMR" id="A0A5M7CCP0"/>
<evidence type="ECO:0000313" key="2">
    <source>
        <dbReference type="Proteomes" id="UP000323946"/>
    </source>
</evidence>
<reference evidence="1 2" key="1">
    <citation type="submission" date="2019-09" db="EMBL/GenBank/DDBJ databases">
        <title>Draft genome sequence of the thermophilic Saccharopolyspora hirsuta VKM Ac-666T.</title>
        <authorList>
            <person name="Lobastova T.G."/>
            <person name="Fokina V."/>
            <person name="Bragin E.Y."/>
            <person name="Shtratnikova V.Y."/>
            <person name="Starodumova I.P."/>
            <person name="Tarlachkov S.V."/>
            <person name="Donova M.V."/>
        </authorList>
    </citation>
    <scope>NUCLEOTIDE SEQUENCE [LARGE SCALE GENOMIC DNA]</scope>
    <source>
        <strain evidence="1 2">VKM Ac-666</strain>
    </source>
</reference>
<dbReference type="AlphaFoldDB" id="A0A5M7CCP0"/>
<dbReference type="PANTHER" id="PTHR38436">
    <property type="entry name" value="POLYKETIDE CYCLASE SNOAL-LIKE DOMAIN"/>
    <property type="match status" value="1"/>
</dbReference>
<evidence type="ECO:0000313" key="1">
    <source>
        <dbReference type="EMBL" id="KAA5838207.1"/>
    </source>
</evidence>